<comment type="caution">
    <text evidence="2">The sequence shown here is derived from an EMBL/GenBank/DDBJ whole genome shotgun (WGS) entry which is preliminary data.</text>
</comment>
<organism evidence="2 3">
    <name type="scientific">Caldimonas mangrovi</name>
    <dbReference type="NCBI Taxonomy" id="2944811"/>
    <lineage>
        <taxon>Bacteria</taxon>
        <taxon>Pseudomonadati</taxon>
        <taxon>Pseudomonadota</taxon>
        <taxon>Betaproteobacteria</taxon>
        <taxon>Burkholderiales</taxon>
        <taxon>Sphaerotilaceae</taxon>
        <taxon>Caldimonas</taxon>
    </lineage>
</organism>
<reference evidence="2" key="1">
    <citation type="submission" date="2022-05" db="EMBL/GenBank/DDBJ databases">
        <title>Schlegelella sp. nov., isolated from mangrove soil.</title>
        <authorList>
            <person name="Liu Y."/>
            <person name="Ge X."/>
            <person name="Liu W."/>
        </authorList>
    </citation>
    <scope>NUCLEOTIDE SEQUENCE</scope>
    <source>
        <strain evidence="2">S2-27</strain>
    </source>
</reference>
<name>A0ABT0YLB8_9BURK</name>
<accession>A0ABT0YLB8</accession>
<sequence>MPLHRPNWPPFVKKYIPKGDFSERIGLGRKAPTENPAPSPVAADVPRRSNPSPMLAPRQSISLAEPSSAAALPATAGAGPTSGAPSGIPVAPQSDAAPMAGPSTWYAPPRASGGLAAAHLGHSRASSSWSEGTPSDSMNSSKAASFESLLQRTGLMARGVQASATHDTTASTERFAVFKDRDGLRLHARNSERTYDFSVTYQVGAPAHLAPEARECLRARFPDDSTLLTHMKQLLAADFSNLKDEVVYSPDYLKAHEKAFLSMGKLDPRRRALENWAEPENQYTSLLNWSLIDYSTTGEAERIENEDALRPEADLDPIEEEVHLTKGLLALPPLSDVIPTLRVATADAEHYSKVDEKGRFAISGKIEPGDYVSNYPIPMSTTSGVNLEQFSTLDASNKEIRVLQFFGKTCKPLLKINPVDDEEKEVLYHSRSAYQLLGAALAVPSDNRVCPRLVALYCAVDDQDPKTLKNIHTGHLPKHFLRDL</sequence>
<proteinExistence type="predicted"/>
<evidence type="ECO:0000313" key="2">
    <source>
        <dbReference type="EMBL" id="MCM5679022.1"/>
    </source>
</evidence>
<evidence type="ECO:0000313" key="3">
    <source>
        <dbReference type="Proteomes" id="UP001165541"/>
    </source>
</evidence>
<feature type="region of interest" description="Disordered" evidence="1">
    <location>
        <begin position="23"/>
        <end position="105"/>
    </location>
</feature>
<feature type="compositionally biased region" description="Low complexity" evidence="1">
    <location>
        <begin position="60"/>
        <end position="89"/>
    </location>
</feature>
<keyword evidence="3" id="KW-1185">Reference proteome</keyword>
<protein>
    <submittedName>
        <fullName evidence="2">Uncharacterized protein</fullName>
    </submittedName>
</protein>
<dbReference type="EMBL" id="JAMKFE010000003">
    <property type="protein sequence ID" value="MCM5679022.1"/>
    <property type="molecule type" value="Genomic_DNA"/>
</dbReference>
<gene>
    <name evidence="2" type="ORF">M8A51_05690</name>
</gene>
<evidence type="ECO:0000256" key="1">
    <source>
        <dbReference type="SAM" id="MobiDB-lite"/>
    </source>
</evidence>
<dbReference type="Proteomes" id="UP001165541">
    <property type="component" value="Unassembled WGS sequence"/>
</dbReference>